<evidence type="ECO:0000313" key="5">
    <source>
        <dbReference type="Proteomes" id="UP000232323"/>
    </source>
</evidence>
<dbReference type="InterPro" id="IPR050154">
    <property type="entry name" value="UbiB_kinase"/>
</dbReference>
<evidence type="ECO:0000256" key="1">
    <source>
        <dbReference type="ARBA" id="ARBA00009670"/>
    </source>
</evidence>
<proteinExistence type="inferred from homology"/>
<dbReference type="STRING" id="1157962.A0A250WU03"/>
<comment type="similarity">
    <text evidence="1">Belongs to the protein kinase superfamily. ADCK protein kinase family.</text>
</comment>
<comment type="caution">
    <text evidence="4">The sequence shown here is derived from an EMBL/GenBank/DDBJ whole genome shotgun (WGS) entry which is preliminary data.</text>
</comment>
<evidence type="ECO:0000313" key="4">
    <source>
        <dbReference type="EMBL" id="GAX74122.1"/>
    </source>
</evidence>
<evidence type="ECO:0000256" key="2">
    <source>
        <dbReference type="SAM" id="MobiDB-lite"/>
    </source>
</evidence>
<dbReference type="Gene3D" id="1.10.510.10">
    <property type="entry name" value="Transferase(Phosphotransferase) domain 1"/>
    <property type="match status" value="1"/>
</dbReference>
<dbReference type="Pfam" id="PF03109">
    <property type="entry name" value="ABC1"/>
    <property type="match status" value="1"/>
</dbReference>
<dbReference type="OrthoDB" id="427480at2759"/>
<protein>
    <recommendedName>
        <fullName evidence="3">Protein kinase domain-containing protein</fullName>
    </recommendedName>
</protein>
<feature type="compositionally biased region" description="Polar residues" evidence="2">
    <location>
        <begin position="350"/>
        <end position="363"/>
    </location>
</feature>
<keyword evidence="5" id="KW-1185">Reference proteome</keyword>
<sequence length="901" mass="98342">MNHHLMLGKRSSFLQLSQVDSAYSKAWYLVSYRPFGCLLQSTDSRSGDWKHSDYSGVFQQRVRNTAVLAAPQDITSTVTADYDVCNQAVQDGYNAAENAAYWETRPVPVIARLLKIGTEFLRWQLLSSKMGSALLGSAGGAEASPALLLQALIRLGPAFVKIGQALSSRPDVLPPDFLFELEKLQDRIPAFSSQEAYKVIEKELGRPVRAVYSKISAEPVAAASLGQVYRAVLSSTGREVAVKVQRPGVVEMIAMDVFILRYLAYAARRYFKLNTDLPSLVDEWATSLFRELNYTREAANAAKFKQLFKRMPEIYVPEMIPDFTTTGVMTMEWVEGERLRTASASGRKGGNNTESAGPSKGNQEDLQLVEVGVRCSLEQMLEEGFYHADPHPGNLLKMKDGRLCYIDFGMMGTVDTKVRTTLVRATLHLVNREYSALAEDFVKLGFLPEGSDQSKIAPALMSVFQEALKGGVSNLSFGDLSADLGKTMYQFKFRVPPYYTLLVRSLTVLEGIALASDPSYKVLSAAYPWIARRLLTDRSPELRATLTSLLYKEGGRFQFSRLESLLMQASKVKALGKMRQQSRDTAAKSSSEAGSSSLKLLLSAEGDFVRDILLDEVAKGIDAAWRLTFDTAVEAVQQQAAARQFPFNLFPTFPVWSTTAQNLTLGSNPPHATSSSVSPYPMLGSSAVSNAATGSIADRSMQAMNVSSSVSPVFPSTVLTASSSSSSSFGSQSHTSSPEVTKAQVWGFSAWPTQSTPGVTASLAFWGIKQQPEDGGDSASSSQSNGLQQLLSSVPRLAESEDREQIEGLSSLAKAMYSLAESRQSHSSGSGSSATSLLPTILPENVASQVQQAASFFEWLSKEIQEVPLEERRMALSLPLQLFNKVSSRVVARAIRSSVRT</sequence>
<dbReference type="GO" id="GO:0005524">
    <property type="term" value="F:ATP binding"/>
    <property type="evidence" value="ECO:0007669"/>
    <property type="project" value="InterPro"/>
</dbReference>
<name>A0A250WU03_9CHLO</name>
<dbReference type="Proteomes" id="UP000232323">
    <property type="component" value="Unassembled WGS sequence"/>
</dbReference>
<organism evidence="4 5">
    <name type="scientific">Chlamydomonas eustigma</name>
    <dbReference type="NCBI Taxonomy" id="1157962"/>
    <lineage>
        <taxon>Eukaryota</taxon>
        <taxon>Viridiplantae</taxon>
        <taxon>Chlorophyta</taxon>
        <taxon>core chlorophytes</taxon>
        <taxon>Chlorophyceae</taxon>
        <taxon>CS clade</taxon>
        <taxon>Chlamydomonadales</taxon>
        <taxon>Chlamydomonadaceae</taxon>
        <taxon>Chlamydomonas</taxon>
    </lineage>
</organism>
<dbReference type="PANTHER" id="PTHR10566:SF119">
    <property type="entry name" value="OS04G0640500 PROTEIN"/>
    <property type="match status" value="1"/>
</dbReference>
<dbReference type="GO" id="GO:0004672">
    <property type="term" value="F:protein kinase activity"/>
    <property type="evidence" value="ECO:0007669"/>
    <property type="project" value="InterPro"/>
</dbReference>
<dbReference type="PANTHER" id="PTHR10566">
    <property type="entry name" value="CHAPERONE-ACTIVITY OF BC1 COMPLEX CABC1 -RELATED"/>
    <property type="match status" value="1"/>
</dbReference>
<feature type="region of interest" description="Disordered" evidence="2">
    <location>
        <begin position="340"/>
        <end position="363"/>
    </location>
</feature>
<reference evidence="4 5" key="1">
    <citation type="submission" date="2017-08" db="EMBL/GenBank/DDBJ databases">
        <title>Acidophilic green algal genome provides insights into adaptation to an acidic environment.</title>
        <authorList>
            <person name="Hirooka S."/>
            <person name="Hirose Y."/>
            <person name="Kanesaki Y."/>
            <person name="Higuchi S."/>
            <person name="Fujiwara T."/>
            <person name="Onuma R."/>
            <person name="Era A."/>
            <person name="Ohbayashi R."/>
            <person name="Uzuka A."/>
            <person name="Nozaki H."/>
            <person name="Yoshikawa H."/>
            <person name="Miyagishima S.Y."/>
        </authorList>
    </citation>
    <scope>NUCLEOTIDE SEQUENCE [LARGE SCALE GENOMIC DNA]</scope>
    <source>
        <strain evidence="4 5">NIES-2499</strain>
    </source>
</reference>
<dbReference type="SUPFAM" id="SSF56112">
    <property type="entry name" value="Protein kinase-like (PK-like)"/>
    <property type="match status" value="1"/>
</dbReference>
<gene>
    <name evidence="4" type="ORF">CEUSTIGMA_g1571.t1</name>
</gene>
<feature type="domain" description="Protein kinase" evidence="3">
    <location>
        <begin position="214"/>
        <end position="566"/>
    </location>
</feature>
<accession>A0A250WU03</accession>
<dbReference type="EMBL" id="BEGY01000006">
    <property type="protein sequence ID" value="GAX74122.1"/>
    <property type="molecule type" value="Genomic_DNA"/>
</dbReference>
<dbReference type="InterPro" id="IPR011009">
    <property type="entry name" value="Kinase-like_dom_sf"/>
</dbReference>
<dbReference type="InterPro" id="IPR000719">
    <property type="entry name" value="Prot_kinase_dom"/>
</dbReference>
<evidence type="ECO:0000259" key="3">
    <source>
        <dbReference type="PROSITE" id="PS50011"/>
    </source>
</evidence>
<dbReference type="AlphaFoldDB" id="A0A250WU03"/>
<dbReference type="InterPro" id="IPR004147">
    <property type="entry name" value="ABC1_dom"/>
</dbReference>
<dbReference type="PROSITE" id="PS50011">
    <property type="entry name" value="PROTEIN_KINASE_DOM"/>
    <property type="match status" value="1"/>
</dbReference>
<dbReference type="CDD" id="cd05121">
    <property type="entry name" value="ABC1_ADCK3-like"/>
    <property type="match status" value="1"/>
</dbReference>